<dbReference type="GO" id="GO:0071035">
    <property type="term" value="P:nuclear polyadenylation-dependent rRNA catabolic process"/>
    <property type="evidence" value="ECO:0007669"/>
    <property type="project" value="TreeGrafter"/>
</dbReference>
<evidence type="ECO:0000313" key="7">
    <source>
        <dbReference type="EMBL" id="PWN29038.1"/>
    </source>
</evidence>
<dbReference type="InterPro" id="IPR036345">
    <property type="entry name" value="ExoRNase_PH_dom2_sf"/>
</dbReference>
<organism evidence="7 8">
    <name type="scientific">Jaminaea rosea</name>
    <dbReference type="NCBI Taxonomy" id="1569628"/>
    <lineage>
        <taxon>Eukaryota</taxon>
        <taxon>Fungi</taxon>
        <taxon>Dikarya</taxon>
        <taxon>Basidiomycota</taxon>
        <taxon>Ustilaginomycotina</taxon>
        <taxon>Exobasidiomycetes</taxon>
        <taxon>Microstromatales</taxon>
        <taxon>Microstromatales incertae sedis</taxon>
        <taxon>Jaminaea</taxon>
    </lineage>
</organism>
<dbReference type="InterPro" id="IPR020568">
    <property type="entry name" value="Ribosomal_Su5_D2-typ_SF"/>
</dbReference>
<evidence type="ECO:0000259" key="6">
    <source>
        <dbReference type="Pfam" id="PF01138"/>
    </source>
</evidence>
<keyword evidence="4" id="KW-0963">Cytoplasm</keyword>
<evidence type="ECO:0000256" key="2">
    <source>
        <dbReference type="ARBA" id="ARBA00004496"/>
    </source>
</evidence>
<dbReference type="GO" id="GO:0000177">
    <property type="term" value="C:cytoplasmic exosome (RNase complex)"/>
    <property type="evidence" value="ECO:0007669"/>
    <property type="project" value="TreeGrafter"/>
</dbReference>
<name>A0A316UW62_9BASI</name>
<protein>
    <recommendedName>
        <fullName evidence="6">Exoribonuclease phosphorolytic domain-containing protein</fullName>
    </recommendedName>
</protein>
<keyword evidence="8" id="KW-1185">Reference proteome</keyword>
<evidence type="ECO:0000313" key="8">
    <source>
        <dbReference type="Proteomes" id="UP000245884"/>
    </source>
</evidence>
<dbReference type="GO" id="GO:0034473">
    <property type="term" value="P:U1 snRNA 3'-end processing"/>
    <property type="evidence" value="ECO:0007669"/>
    <property type="project" value="TreeGrafter"/>
</dbReference>
<dbReference type="Proteomes" id="UP000245884">
    <property type="component" value="Unassembled WGS sequence"/>
</dbReference>
<dbReference type="PANTHER" id="PTHR11097:SF14">
    <property type="entry name" value="EXOSOME COMPLEX COMPONENT RRP45"/>
    <property type="match status" value="1"/>
</dbReference>
<evidence type="ECO:0000256" key="1">
    <source>
        <dbReference type="ARBA" id="ARBA00004123"/>
    </source>
</evidence>
<dbReference type="GeneID" id="37030911"/>
<dbReference type="STRING" id="1569628.A0A316UW62"/>
<comment type="subcellular location">
    <subcellularLocation>
        <location evidence="2">Cytoplasm</location>
    </subcellularLocation>
    <subcellularLocation>
        <location evidence="1">Nucleus</location>
    </subcellularLocation>
</comment>
<reference evidence="7 8" key="1">
    <citation type="journal article" date="2018" name="Mol. Biol. Evol.">
        <title>Broad Genomic Sampling Reveals a Smut Pathogenic Ancestry of the Fungal Clade Ustilaginomycotina.</title>
        <authorList>
            <person name="Kijpornyongpan T."/>
            <person name="Mondo S.J."/>
            <person name="Barry K."/>
            <person name="Sandor L."/>
            <person name="Lee J."/>
            <person name="Lipzen A."/>
            <person name="Pangilinan J."/>
            <person name="LaButti K."/>
            <person name="Hainaut M."/>
            <person name="Henrissat B."/>
            <person name="Grigoriev I.V."/>
            <person name="Spatafora J.W."/>
            <person name="Aime M.C."/>
        </authorList>
    </citation>
    <scope>NUCLEOTIDE SEQUENCE [LARGE SCALE GENOMIC DNA]</scope>
    <source>
        <strain evidence="7 8">MCA 5214</strain>
    </source>
</reference>
<dbReference type="RefSeq" id="XP_025363650.1">
    <property type="nucleotide sequence ID" value="XM_025509088.1"/>
</dbReference>
<dbReference type="Gene3D" id="3.30.230.70">
    <property type="entry name" value="GHMP Kinase, N-terminal domain"/>
    <property type="match status" value="1"/>
</dbReference>
<dbReference type="Pfam" id="PF01138">
    <property type="entry name" value="RNase_PH"/>
    <property type="match status" value="1"/>
</dbReference>
<evidence type="ECO:0000256" key="5">
    <source>
        <dbReference type="SAM" id="MobiDB-lite"/>
    </source>
</evidence>
<proteinExistence type="inferred from homology"/>
<dbReference type="GO" id="GO:0016075">
    <property type="term" value="P:rRNA catabolic process"/>
    <property type="evidence" value="ECO:0007669"/>
    <property type="project" value="TreeGrafter"/>
</dbReference>
<dbReference type="GO" id="GO:0034475">
    <property type="term" value="P:U4 snRNA 3'-end processing"/>
    <property type="evidence" value="ECO:0007669"/>
    <property type="project" value="TreeGrafter"/>
</dbReference>
<dbReference type="GO" id="GO:0000176">
    <property type="term" value="C:nuclear exosome (RNase complex)"/>
    <property type="evidence" value="ECO:0007669"/>
    <property type="project" value="TreeGrafter"/>
</dbReference>
<gene>
    <name evidence="7" type="ORF">BDZ90DRAFT_278433</name>
</gene>
<dbReference type="InterPro" id="IPR027408">
    <property type="entry name" value="PNPase/RNase_PH_dom_sf"/>
</dbReference>
<dbReference type="AlphaFoldDB" id="A0A316UW62"/>
<feature type="domain" description="Exoribonuclease phosphorolytic" evidence="6">
    <location>
        <begin position="76"/>
        <end position="189"/>
    </location>
</feature>
<evidence type="ECO:0000256" key="4">
    <source>
        <dbReference type="ARBA" id="ARBA00022490"/>
    </source>
</evidence>
<evidence type="ECO:0000256" key="3">
    <source>
        <dbReference type="ARBA" id="ARBA00006678"/>
    </source>
</evidence>
<sequence>MAAVYSNVAPANITQALFPQLMASASGSSSSASSSAIRLDSRSPSTPLGPAIRYSPSQRGVVTLTLSSPHSTHATSTIVQAAIHAELVEPRDERPYEGQVSVQVNPQMALSMSSAARTSNQADALIADLERRCDLALRRSGLIDREALCLKAGQLVWDVSIVLHLQSLQAGNALSASVMAAALALVDYRRNDAAVEAGGRIVVYHEDERVMVPLPIMGSLVAIEVAVFLPPAQAASAAATAAAAAAKKKQNRADGMDEDDEEEGEAMVAHSSSAGEPILLVDPTPLEVQLSSALLVFVLTPNTGQFLVSEKIGRTPVDVNVMIKAMQLAENRARAMGEWQEEQKTQRERRVGKDVV</sequence>
<dbReference type="EMBL" id="KZ819664">
    <property type="protein sequence ID" value="PWN29038.1"/>
    <property type="molecule type" value="Genomic_DNA"/>
</dbReference>
<dbReference type="GO" id="GO:0035925">
    <property type="term" value="F:mRNA 3'-UTR AU-rich region binding"/>
    <property type="evidence" value="ECO:0007669"/>
    <property type="project" value="TreeGrafter"/>
</dbReference>
<accession>A0A316UW62</accession>
<dbReference type="InterPro" id="IPR050590">
    <property type="entry name" value="Exosome_comp_Rrp42_subfam"/>
</dbReference>
<comment type="similarity">
    <text evidence="3">Belongs to the RNase PH family.</text>
</comment>
<dbReference type="GO" id="GO:0071038">
    <property type="term" value="P:TRAMP-dependent tRNA surveillance pathway"/>
    <property type="evidence" value="ECO:0007669"/>
    <property type="project" value="TreeGrafter"/>
</dbReference>
<dbReference type="InterPro" id="IPR001247">
    <property type="entry name" value="ExoRNase_PH_dom1"/>
</dbReference>
<feature type="region of interest" description="Disordered" evidence="5">
    <location>
        <begin position="32"/>
        <end position="52"/>
    </location>
</feature>
<dbReference type="GO" id="GO:0071028">
    <property type="term" value="P:nuclear mRNA surveillance"/>
    <property type="evidence" value="ECO:0007669"/>
    <property type="project" value="TreeGrafter"/>
</dbReference>
<dbReference type="SUPFAM" id="SSF54211">
    <property type="entry name" value="Ribosomal protein S5 domain 2-like"/>
    <property type="match status" value="1"/>
</dbReference>
<dbReference type="SUPFAM" id="SSF55666">
    <property type="entry name" value="Ribonuclease PH domain 2-like"/>
    <property type="match status" value="1"/>
</dbReference>
<dbReference type="GO" id="GO:0000467">
    <property type="term" value="P:exonucleolytic trimming to generate mature 3'-end of 5.8S rRNA from tricistronic rRNA transcript (SSU-rRNA, 5.8S rRNA, LSU-rRNA)"/>
    <property type="evidence" value="ECO:0007669"/>
    <property type="project" value="TreeGrafter"/>
</dbReference>
<dbReference type="GO" id="GO:0034476">
    <property type="term" value="P:U5 snRNA 3'-end processing"/>
    <property type="evidence" value="ECO:0007669"/>
    <property type="project" value="TreeGrafter"/>
</dbReference>
<feature type="region of interest" description="Disordered" evidence="5">
    <location>
        <begin position="337"/>
        <end position="356"/>
    </location>
</feature>
<dbReference type="OrthoDB" id="10264038at2759"/>
<dbReference type="PANTHER" id="PTHR11097">
    <property type="entry name" value="EXOSOME COMPLEX EXONUCLEASE RIBOSOMAL RNA PROCESSING PROTEIN"/>
    <property type="match status" value="1"/>
</dbReference>